<sequence>MPTLLVIHSSPKSSASITRQLTAELVTKWQQANPTGQIVERDVGLNPPPHISEETINAFYTPADQRTDEQKQALALSDEFIAELRQADAVIIGTPMHNFSVTSGLKTWIDHVARVGETFQYTSTGPKGLLTDRPVYVVGASGGDYRAHTPIAFLNHQDNYLKVVLNFVGIQDIHLIQAAGVARGEEALTEARAQIELLLPA</sequence>
<evidence type="ECO:0000256" key="6">
    <source>
        <dbReference type="HAMAP-Rule" id="MF_01216"/>
    </source>
</evidence>
<keyword evidence="1 6" id="KW-0285">Flavoprotein</keyword>
<comment type="cofactor">
    <cofactor evidence="6">
        <name>FMN</name>
        <dbReference type="ChEBI" id="CHEBI:58210"/>
    </cofactor>
    <text evidence="6">Binds 1 FMN per subunit.</text>
</comment>
<comment type="catalytic activity">
    <reaction evidence="6">
        <text>2 a quinone + NADH + H(+) = 2 a 1,4-benzosemiquinone + NAD(+)</text>
        <dbReference type="Rhea" id="RHEA:65952"/>
        <dbReference type="ChEBI" id="CHEBI:15378"/>
        <dbReference type="ChEBI" id="CHEBI:57540"/>
        <dbReference type="ChEBI" id="CHEBI:57945"/>
        <dbReference type="ChEBI" id="CHEBI:132124"/>
        <dbReference type="ChEBI" id="CHEBI:134225"/>
    </reaction>
</comment>
<comment type="subunit">
    <text evidence="6">Homodimer.</text>
</comment>
<dbReference type="Proteomes" id="UP000191418">
    <property type="component" value="Unassembled WGS sequence"/>
</dbReference>
<gene>
    <name evidence="6" type="primary">azoR</name>
    <name evidence="8" type="ORF">BTE48_06910</name>
</gene>
<protein>
    <recommendedName>
        <fullName evidence="6">FMN dependent NADH:quinone oxidoreductase</fullName>
        <ecNumber evidence="6">1.6.5.-</ecNumber>
    </recommendedName>
    <alternativeName>
        <fullName evidence="6">Azo-dye reductase</fullName>
    </alternativeName>
    <alternativeName>
        <fullName evidence="6">FMN-dependent NADH-azo compound oxidoreductase</fullName>
    </alternativeName>
    <alternativeName>
        <fullName evidence="6">FMN-dependent NADH-azoreductase</fullName>
        <ecNumber evidence="6">1.7.1.17</ecNumber>
    </alternativeName>
</protein>
<proteinExistence type="inferred from homology"/>
<feature type="binding site" evidence="6">
    <location>
        <position position="10"/>
    </location>
    <ligand>
        <name>FMN</name>
        <dbReference type="ChEBI" id="CHEBI:58210"/>
    </ligand>
</feature>
<dbReference type="GO" id="GO:0016655">
    <property type="term" value="F:oxidoreductase activity, acting on NAD(P)H, quinone or similar compound as acceptor"/>
    <property type="evidence" value="ECO:0007669"/>
    <property type="project" value="InterPro"/>
</dbReference>
<dbReference type="InterPro" id="IPR029039">
    <property type="entry name" value="Flavoprotein-like_sf"/>
</dbReference>
<keyword evidence="9" id="KW-1185">Reference proteome</keyword>
<evidence type="ECO:0000313" key="8">
    <source>
        <dbReference type="EMBL" id="OPX55917.1"/>
    </source>
</evidence>
<evidence type="ECO:0000313" key="9">
    <source>
        <dbReference type="Proteomes" id="UP000191418"/>
    </source>
</evidence>
<keyword evidence="4 6" id="KW-0520">NAD</keyword>
<comment type="function">
    <text evidence="6">Also exhibits azoreductase activity. Catalyzes the reductive cleavage of the azo bond in aromatic azo compounds to the corresponding amines.</text>
</comment>
<dbReference type="EC" id="1.6.5.-" evidence="6"/>
<dbReference type="OrthoDB" id="9787136at2"/>
<evidence type="ECO:0000256" key="5">
    <source>
        <dbReference type="ARBA" id="ARBA00048542"/>
    </source>
</evidence>
<dbReference type="EC" id="1.7.1.17" evidence="6"/>
<comment type="similarity">
    <text evidence="6">Belongs to the azoreductase type 1 family.</text>
</comment>
<dbReference type="Gene3D" id="3.40.50.360">
    <property type="match status" value="1"/>
</dbReference>
<evidence type="ECO:0000256" key="3">
    <source>
        <dbReference type="ARBA" id="ARBA00023002"/>
    </source>
</evidence>
<comment type="catalytic activity">
    <reaction evidence="5">
        <text>N,N-dimethyl-1,4-phenylenediamine + anthranilate + 2 NAD(+) = 2-(4-dimethylaminophenyl)diazenylbenzoate + 2 NADH + 2 H(+)</text>
        <dbReference type="Rhea" id="RHEA:55872"/>
        <dbReference type="ChEBI" id="CHEBI:15378"/>
        <dbReference type="ChEBI" id="CHEBI:15783"/>
        <dbReference type="ChEBI" id="CHEBI:16567"/>
        <dbReference type="ChEBI" id="CHEBI:57540"/>
        <dbReference type="ChEBI" id="CHEBI:57945"/>
        <dbReference type="ChEBI" id="CHEBI:71579"/>
        <dbReference type="EC" id="1.7.1.17"/>
    </reaction>
    <physiologicalReaction direction="right-to-left" evidence="5">
        <dbReference type="Rhea" id="RHEA:55874"/>
    </physiologicalReaction>
</comment>
<keyword evidence="2 6" id="KW-0288">FMN</keyword>
<comment type="caution">
    <text evidence="8">The sequence shown here is derived from an EMBL/GenBank/DDBJ whole genome shotgun (WGS) entry which is preliminary data.</text>
</comment>
<dbReference type="HAMAP" id="MF_01216">
    <property type="entry name" value="Azoreductase_type1"/>
    <property type="match status" value="1"/>
</dbReference>
<evidence type="ECO:0000256" key="1">
    <source>
        <dbReference type="ARBA" id="ARBA00022630"/>
    </source>
</evidence>
<dbReference type="InterPro" id="IPR023048">
    <property type="entry name" value="NADH:quinone_OxRdtase_FMN_depd"/>
</dbReference>
<dbReference type="PANTHER" id="PTHR43741:SF2">
    <property type="entry name" value="FMN-DEPENDENT NADH:QUINONE OXIDOREDUCTASE"/>
    <property type="match status" value="1"/>
</dbReference>
<dbReference type="PANTHER" id="PTHR43741">
    <property type="entry name" value="FMN-DEPENDENT NADH-AZOREDUCTASE 1"/>
    <property type="match status" value="1"/>
</dbReference>
<feature type="domain" description="Flavodoxin-like fold" evidence="7">
    <location>
        <begin position="3"/>
        <end position="196"/>
    </location>
</feature>
<dbReference type="STRING" id="64969.SAMN02745127_01093"/>
<dbReference type="RefSeq" id="WP_078744712.1">
    <property type="nucleotide sequence ID" value="NZ_FUXG01000005.1"/>
</dbReference>
<comment type="caution">
    <text evidence="6">Lacks conserved residue(s) required for the propagation of feature annotation.</text>
</comment>
<evidence type="ECO:0000256" key="2">
    <source>
        <dbReference type="ARBA" id="ARBA00022643"/>
    </source>
</evidence>
<organism evidence="8 9">
    <name type="scientific">Oceanospirillum multiglobuliferum</name>
    <dbReference type="NCBI Taxonomy" id="64969"/>
    <lineage>
        <taxon>Bacteria</taxon>
        <taxon>Pseudomonadati</taxon>
        <taxon>Pseudomonadota</taxon>
        <taxon>Gammaproteobacteria</taxon>
        <taxon>Oceanospirillales</taxon>
        <taxon>Oceanospirillaceae</taxon>
        <taxon>Oceanospirillum</taxon>
    </lineage>
</organism>
<comment type="function">
    <text evidence="6">Quinone reductase that provides resistance to thiol-specific stress caused by electrophilic quinones.</text>
</comment>
<keyword evidence="3 6" id="KW-0560">Oxidoreductase</keyword>
<dbReference type="Pfam" id="PF02525">
    <property type="entry name" value="Flavodoxin_2"/>
    <property type="match status" value="1"/>
</dbReference>
<dbReference type="SUPFAM" id="SSF52218">
    <property type="entry name" value="Flavoproteins"/>
    <property type="match status" value="1"/>
</dbReference>
<dbReference type="GO" id="GO:0016652">
    <property type="term" value="F:oxidoreductase activity, acting on NAD(P)H as acceptor"/>
    <property type="evidence" value="ECO:0007669"/>
    <property type="project" value="UniProtKB-UniRule"/>
</dbReference>
<evidence type="ECO:0000259" key="7">
    <source>
        <dbReference type="Pfam" id="PF02525"/>
    </source>
</evidence>
<evidence type="ECO:0000256" key="4">
    <source>
        <dbReference type="ARBA" id="ARBA00023027"/>
    </source>
</evidence>
<dbReference type="InterPro" id="IPR050104">
    <property type="entry name" value="FMN-dep_NADH:Q_OxRdtase_AzoR1"/>
</dbReference>
<dbReference type="InterPro" id="IPR003680">
    <property type="entry name" value="Flavodoxin_fold"/>
</dbReference>
<dbReference type="AlphaFoldDB" id="A0A1T4NCJ4"/>
<name>A0A1T4NCJ4_9GAMM</name>
<reference evidence="8 9" key="1">
    <citation type="submission" date="2017-01" db="EMBL/GenBank/DDBJ databases">
        <title>Genome Sequencing of a Marine Spirillum, Oceanospirillum multiglobuliferum ATCC 33336, from Japan.</title>
        <authorList>
            <person name="Carney J.G."/>
            <person name="Trachtenberg A.M."/>
            <person name="Rheaume B.A."/>
            <person name="Linnane J.D."/>
            <person name="Pitts N.L."/>
            <person name="Mykles D.L."/>
            <person name="Maclea K.S."/>
        </authorList>
    </citation>
    <scope>NUCLEOTIDE SEQUENCE [LARGE SCALE GENOMIC DNA]</scope>
    <source>
        <strain evidence="8 9">ATCC 33336</strain>
    </source>
</reference>
<dbReference type="EMBL" id="MTSM01000006">
    <property type="protein sequence ID" value="OPX55917.1"/>
    <property type="molecule type" value="Genomic_DNA"/>
</dbReference>
<accession>A0A1T4NCJ4</accession>
<dbReference type="GO" id="GO:0009055">
    <property type="term" value="F:electron transfer activity"/>
    <property type="evidence" value="ECO:0007669"/>
    <property type="project" value="UniProtKB-UniRule"/>
</dbReference>
<dbReference type="GO" id="GO:0010181">
    <property type="term" value="F:FMN binding"/>
    <property type="evidence" value="ECO:0007669"/>
    <property type="project" value="UniProtKB-UniRule"/>
</dbReference>